<evidence type="ECO:0000256" key="1">
    <source>
        <dbReference type="ARBA" id="ARBA00008857"/>
    </source>
</evidence>
<sequence>MEKVIYNLVFNRKKQLNAEGKALIQVEAYLNRQKRYFSTKVYVKPCQWDNKRRSIKNHPNMDALNLYLQNYVMELERDELEKRQANNGFSLKDLREEASSTSTSSSFLVFMREEILHSNLKESTLKKHLSTLHVLSLYKKDVLFKDINFNFLCDFEYFLLKQEYHRNTIAKHMKHLKRYINLAINKELFELHKYPFRKYKIKYQESKRTHLTPEELGRLENLKLDGQRTLRRCLDMFLFSCYTGLRFSDIVSITKENFLIIDDKVWLVYSSVKTDVSVRLPLFLLFEGKSLPIYERYKNAPRTLFGVPLSSNSNVNKQLRRISQLASIDKKVSFHTARHTNATLLLYNGANITTVQKLLGHKSVRTTEIYSNIMDMTIVRDLEKIETRLKFG</sequence>
<dbReference type="GO" id="GO:0015074">
    <property type="term" value="P:DNA integration"/>
    <property type="evidence" value="ECO:0007669"/>
    <property type="project" value="InterPro"/>
</dbReference>
<dbReference type="InterPro" id="IPR011010">
    <property type="entry name" value="DNA_brk_join_enz"/>
</dbReference>
<dbReference type="InterPro" id="IPR050090">
    <property type="entry name" value="Tyrosine_recombinase_XerCD"/>
</dbReference>
<dbReference type="InterPro" id="IPR002104">
    <property type="entry name" value="Integrase_catalytic"/>
</dbReference>
<gene>
    <name evidence="5" type="primary">xerD_13</name>
    <name evidence="5" type="ORF">ERS852429_03088</name>
</gene>
<dbReference type="InterPro" id="IPR035386">
    <property type="entry name" value="Arm-DNA-bind_5"/>
</dbReference>
<dbReference type="Gene3D" id="1.10.150.130">
    <property type="match status" value="1"/>
</dbReference>
<dbReference type="Proteomes" id="UP000095591">
    <property type="component" value="Unassembled WGS sequence"/>
</dbReference>
<dbReference type="InterPro" id="IPR025269">
    <property type="entry name" value="SAM-like_dom"/>
</dbReference>
<keyword evidence="3" id="KW-0233">DNA recombination</keyword>
<reference evidence="5 6" key="1">
    <citation type="submission" date="2015-09" db="EMBL/GenBank/DDBJ databases">
        <authorList>
            <consortium name="Pathogen Informatics"/>
        </authorList>
    </citation>
    <scope>NUCLEOTIDE SEQUENCE [LARGE SCALE GENOMIC DNA]</scope>
    <source>
        <strain evidence="5 6">2789STDY5608872</strain>
    </source>
</reference>
<dbReference type="EMBL" id="CYXP01000007">
    <property type="protein sequence ID" value="CUN26836.1"/>
    <property type="molecule type" value="Genomic_DNA"/>
</dbReference>
<dbReference type="PROSITE" id="PS51898">
    <property type="entry name" value="TYR_RECOMBINASE"/>
    <property type="match status" value="1"/>
</dbReference>
<dbReference type="InterPro" id="IPR010998">
    <property type="entry name" value="Integrase_recombinase_N"/>
</dbReference>
<dbReference type="InterPro" id="IPR013762">
    <property type="entry name" value="Integrase-like_cat_sf"/>
</dbReference>
<organism evidence="5 6">
    <name type="scientific">Parabacteroides distasonis</name>
    <dbReference type="NCBI Taxonomy" id="823"/>
    <lineage>
        <taxon>Bacteria</taxon>
        <taxon>Pseudomonadati</taxon>
        <taxon>Bacteroidota</taxon>
        <taxon>Bacteroidia</taxon>
        <taxon>Bacteroidales</taxon>
        <taxon>Tannerellaceae</taxon>
        <taxon>Parabacteroides</taxon>
    </lineage>
</organism>
<dbReference type="Gene3D" id="1.10.443.10">
    <property type="entry name" value="Intergrase catalytic core"/>
    <property type="match status" value="1"/>
</dbReference>
<evidence type="ECO:0000259" key="4">
    <source>
        <dbReference type="PROSITE" id="PS51898"/>
    </source>
</evidence>
<protein>
    <submittedName>
        <fullName evidence="5">Tyrosine recombinase XerD</fullName>
    </submittedName>
</protein>
<evidence type="ECO:0000256" key="3">
    <source>
        <dbReference type="ARBA" id="ARBA00023172"/>
    </source>
</evidence>
<dbReference type="AlphaFoldDB" id="A0A173VJI8"/>
<proteinExistence type="inferred from homology"/>
<accession>A0A173VJI8</accession>
<dbReference type="Pfam" id="PF00589">
    <property type="entry name" value="Phage_integrase"/>
    <property type="match status" value="1"/>
</dbReference>
<keyword evidence="2" id="KW-0238">DNA-binding</keyword>
<name>A0A173VJI8_PARDI</name>
<evidence type="ECO:0000313" key="5">
    <source>
        <dbReference type="EMBL" id="CUN26836.1"/>
    </source>
</evidence>
<dbReference type="PANTHER" id="PTHR30349">
    <property type="entry name" value="PHAGE INTEGRASE-RELATED"/>
    <property type="match status" value="1"/>
</dbReference>
<dbReference type="SUPFAM" id="SSF56349">
    <property type="entry name" value="DNA breaking-rejoining enzymes"/>
    <property type="match status" value="1"/>
</dbReference>
<dbReference type="GO" id="GO:0003677">
    <property type="term" value="F:DNA binding"/>
    <property type="evidence" value="ECO:0007669"/>
    <property type="project" value="UniProtKB-KW"/>
</dbReference>
<dbReference type="RefSeq" id="WP_057319764.1">
    <property type="nucleotide sequence ID" value="NZ_CP040468.1"/>
</dbReference>
<evidence type="ECO:0000256" key="2">
    <source>
        <dbReference type="ARBA" id="ARBA00023125"/>
    </source>
</evidence>
<dbReference type="PANTHER" id="PTHR30349:SF64">
    <property type="entry name" value="PROPHAGE INTEGRASE INTD-RELATED"/>
    <property type="match status" value="1"/>
</dbReference>
<dbReference type="GO" id="GO:0006310">
    <property type="term" value="P:DNA recombination"/>
    <property type="evidence" value="ECO:0007669"/>
    <property type="project" value="UniProtKB-KW"/>
</dbReference>
<dbReference type="Pfam" id="PF13102">
    <property type="entry name" value="Phage_int_SAM_5"/>
    <property type="match status" value="1"/>
</dbReference>
<dbReference type="Pfam" id="PF17293">
    <property type="entry name" value="Arm-DNA-bind_5"/>
    <property type="match status" value="1"/>
</dbReference>
<evidence type="ECO:0000313" key="6">
    <source>
        <dbReference type="Proteomes" id="UP000095591"/>
    </source>
</evidence>
<dbReference type="CDD" id="cd01185">
    <property type="entry name" value="INTN1_C_like"/>
    <property type="match status" value="1"/>
</dbReference>
<comment type="similarity">
    <text evidence="1">Belongs to the 'phage' integrase family.</text>
</comment>
<feature type="domain" description="Tyr recombinase" evidence="4">
    <location>
        <begin position="206"/>
        <end position="384"/>
    </location>
</feature>